<sequence>MQAEIITHVLDSIRHSRDVKELRAVRDKFHERCGPPVPESQNETYVQEINLIHDALIRRTIQLSEQRLAGDGMGPPPVSYAFVLFGSGGRREQTLWSDQDNGLIYADPSVETAETASSYFEALSDLIVFNLQTVGYPPCEGNVTAMNAQWRKSITEWNQMIYSWMTAGTWEQIRHLLIVADARCVYGNPEIAEQAAQFYAETFRNTPQVAESMLNNTLRHKILLGVFGNFLKEQYGEDAGSIDIKYGAYIPFVNGIRLLSVCSGITETSTLARLAELKRKGSLQAETLERWAESFVFIMMLRSTASHKLESGMFTTSGKLKVKLLTKEVTERLRSSLRDGKGLQRTVQKTAAAFAAKGGGSR</sequence>
<comment type="caution">
    <text evidence="3">The sequence shown here is derived from an EMBL/GenBank/DDBJ whole genome shotgun (WGS) entry which is preliminary data.</text>
</comment>
<name>A0ABW5PDK5_9BACL</name>
<evidence type="ECO:0000259" key="1">
    <source>
        <dbReference type="Pfam" id="PF03445"/>
    </source>
</evidence>
<evidence type="ECO:0000259" key="2">
    <source>
        <dbReference type="Pfam" id="PF10335"/>
    </source>
</evidence>
<accession>A0ABW5PDK5</accession>
<reference evidence="4" key="1">
    <citation type="journal article" date="2019" name="Int. J. Syst. Evol. Microbiol.">
        <title>The Global Catalogue of Microorganisms (GCM) 10K type strain sequencing project: providing services to taxonomists for standard genome sequencing and annotation.</title>
        <authorList>
            <consortium name="The Broad Institute Genomics Platform"/>
            <consortium name="The Broad Institute Genome Sequencing Center for Infectious Disease"/>
            <person name="Wu L."/>
            <person name="Ma J."/>
        </authorList>
    </citation>
    <scope>NUCLEOTIDE SEQUENCE [LARGE SCALE GENOMIC DNA]</scope>
    <source>
        <strain evidence="4">KCTC 3950</strain>
    </source>
</reference>
<evidence type="ECO:0000313" key="3">
    <source>
        <dbReference type="EMBL" id="MFD2613238.1"/>
    </source>
</evidence>
<dbReference type="CDD" id="cd05401">
    <property type="entry name" value="NT_GlnE_GlnD_like"/>
    <property type="match status" value="1"/>
</dbReference>
<dbReference type="RefSeq" id="WP_377603240.1">
    <property type="nucleotide sequence ID" value="NZ_JBHUME010000008.1"/>
</dbReference>
<organism evidence="3 4">
    <name type="scientific">Paenibacillus gansuensis</name>
    <dbReference type="NCBI Taxonomy" id="306542"/>
    <lineage>
        <taxon>Bacteria</taxon>
        <taxon>Bacillati</taxon>
        <taxon>Bacillota</taxon>
        <taxon>Bacilli</taxon>
        <taxon>Bacillales</taxon>
        <taxon>Paenibacillaceae</taxon>
        <taxon>Paenibacillus</taxon>
    </lineage>
</organism>
<feature type="domain" description="Protein-PII uridylyltransferase N-terminal" evidence="1">
    <location>
        <begin position="47"/>
        <end position="168"/>
    </location>
</feature>
<protein>
    <submittedName>
        <fullName evidence="3">DUF294 nucleotidyltransferase-like domain-containing protein</fullName>
    </submittedName>
</protein>
<dbReference type="InterPro" id="IPR018821">
    <property type="entry name" value="DUF294_put_nucleoTrafse_sb-bd"/>
</dbReference>
<dbReference type="Proteomes" id="UP001597541">
    <property type="component" value="Unassembled WGS sequence"/>
</dbReference>
<dbReference type="InterPro" id="IPR005105">
    <property type="entry name" value="GlnD_Uridyltrans_N"/>
</dbReference>
<gene>
    <name evidence="3" type="ORF">ACFSUF_12475</name>
</gene>
<dbReference type="EMBL" id="JBHUME010000008">
    <property type="protein sequence ID" value="MFD2613238.1"/>
    <property type="molecule type" value="Genomic_DNA"/>
</dbReference>
<dbReference type="Pfam" id="PF10335">
    <property type="entry name" value="DUF294_C"/>
    <property type="match status" value="1"/>
</dbReference>
<dbReference type="Pfam" id="PF03445">
    <property type="entry name" value="DUF294"/>
    <property type="match status" value="1"/>
</dbReference>
<keyword evidence="4" id="KW-1185">Reference proteome</keyword>
<feature type="domain" description="DUF294" evidence="2">
    <location>
        <begin position="209"/>
        <end position="349"/>
    </location>
</feature>
<evidence type="ECO:0000313" key="4">
    <source>
        <dbReference type="Proteomes" id="UP001597541"/>
    </source>
</evidence>
<proteinExistence type="predicted"/>